<evidence type="ECO:0000313" key="16">
    <source>
        <dbReference type="Proteomes" id="UP000887575"/>
    </source>
</evidence>
<keyword evidence="6 10" id="KW-0648">Protein biosynthesis</keyword>
<dbReference type="Gene3D" id="3.90.740.10">
    <property type="entry name" value="Valyl/Leucyl/Isoleucyl-tRNA synthetase, editing domain"/>
    <property type="match status" value="1"/>
</dbReference>
<evidence type="ECO:0000256" key="4">
    <source>
        <dbReference type="ARBA" id="ARBA00022741"/>
    </source>
</evidence>
<evidence type="ECO:0000256" key="5">
    <source>
        <dbReference type="ARBA" id="ARBA00022840"/>
    </source>
</evidence>
<dbReference type="FunFam" id="3.90.740.10:FF:000001">
    <property type="entry name" value="Leucine--tRNA ligase, cytoplasmic"/>
    <property type="match status" value="1"/>
</dbReference>
<dbReference type="Proteomes" id="UP000887575">
    <property type="component" value="Unassembled WGS sequence"/>
</dbReference>
<evidence type="ECO:0000313" key="17">
    <source>
        <dbReference type="WBParaSite" id="MBELARI_LOCUS10272"/>
    </source>
</evidence>
<dbReference type="SUPFAM" id="SSF50677">
    <property type="entry name" value="ValRS/IleRS/LeuRS editing domain"/>
    <property type="match status" value="1"/>
</dbReference>
<feature type="domain" description="Leucine--tRNA ligase ubiquitin-like" evidence="14">
    <location>
        <begin position="1070"/>
        <end position="1180"/>
    </location>
</feature>
<dbReference type="Pfam" id="PF08264">
    <property type="entry name" value="Anticodon_1"/>
    <property type="match status" value="1"/>
</dbReference>
<feature type="domain" description="Methionyl/Valyl/Leucyl/Isoleucyl-tRNA synthetase anticodon-binding" evidence="13">
    <location>
        <begin position="797"/>
        <end position="912"/>
    </location>
</feature>
<evidence type="ECO:0000256" key="3">
    <source>
        <dbReference type="ARBA" id="ARBA00022598"/>
    </source>
</evidence>
<evidence type="ECO:0000256" key="7">
    <source>
        <dbReference type="ARBA" id="ARBA00023146"/>
    </source>
</evidence>
<evidence type="ECO:0000256" key="1">
    <source>
        <dbReference type="ARBA" id="ARBA00005594"/>
    </source>
</evidence>
<dbReference type="InterPro" id="IPR002300">
    <property type="entry name" value="aa-tRNA-synth_Ia"/>
</dbReference>
<dbReference type="SUPFAM" id="SSF47323">
    <property type="entry name" value="Anticodon-binding domain of a subclass of class I aminoacyl-tRNA synthetases"/>
    <property type="match status" value="1"/>
</dbReference>
<keyword evidence="4 10" id="KW-0547">Nucleotide-binding</keyword>
<evidence type="ECO:0000256" key="8">
    <source>
        <dbReference type="ARBA" id="ARBA00030520"/>
    </source>
</evidence>
<dbReference type="NCBIfam" id="TIGR00395">
    <property type="entry name" value="leuS_arch"/>
    <property type="match status" value="1"/>
</dbReference>
<dbReference type="AlphaFoldDB" id="A0AAF3J1G3"/>
<feature type="coiled-coil region" evidence="11">
    <location>
        <begin position="443"/>
        <end position="470"/>
    </location>
</feature>
<name>A0AAF3J1G3_9BILA</name>
<evidence type="ECO:0000256" key="9">
    <source>
        <dbReference type="ARBA" id="ARBA00047469"/>
    </source>
</evidence>
<dbReference type="InterPro" id="IPR009080">
    <property type="entry name" value="tRNAsynth_Ia_anticodon-bd"/>
</dbReference>
<dbReference type="InterPro" id="IPR055416">
    <property type="entry name" value="RBD_LARS1"/>
</dbReference>
<dbReference type="Gene3D" id="1.10.730.10">
    <property type="entry name" value="Isoleucyl-tRNA Synthetase, Domain 1"/>
    <property type="match status" value="1"/>
</dbReference>
<reference evidence="17" key="1">
    <citation type="submission" date="2024-02" db="UniProtKB">
        <authorList>
            <consortium name="WormBaseParasite"/>
        </authorList>
    </citation>
    <scope>IDENTIFICATION</scope>
</reference>
<evidence type="ECO:0000259" key="15">
    <source>
        <dbReference type="Pfam" id="PF24810"/>
    </source>
</evidence>
<sequence>MAVVPKERKKVTALLEAEARIQEKWENSKAFECDAPDNKSEKYLTTFPYPYMNGRLHLGHTFTISKCEFSVGYQRMIGKKCLFPFGFHCTGMPIKACADKLKREMEDYGFPPNFPTIEEEEVVEKNAIDEITKDKSKGKKSKAVAKQGAGKYQWQIMKSLGLNDDEIVQFADANYWLDYFPPHCIADLKKMGLKVDWRRSFITTDANPYYDSFVRWQFMRLHEAKKIDFGKRYSVYSPKDGQPCMDHDRASGEGVGPQEYTLIKLKVVSPVPKILQKITVPIYLVAATLRPETMYGQTNCYLHPDIAYSAFYAGPEENHVFIATARSARNMSYQNLTAKFGEIKFVEGLEKVFGRDILGAGLEAPLAHYPKVYALPMLTIKDDKGTGVVTSVPSDSPDDFAALGDLKKKKPLREKYGITDEMVLPFEPVPIIEIEGLGNLAAKEICERLKIESQNEKDKLEEAKKEVYLKGFYDGVMLVGAYKGEKTSVAKPKIQAELISSGQADKYVEPEKKVISRSGDECVVALCDQWYLNYGEPEWKLEAKKALAQMNTYSDEVRRSFEYTIDWLHEYACSRSYGLGTRLPWDEQWLIESLSDSTIYNSYYSVAHLLQGGSLNGAVPGPLGISAKSMTPETWDYIYLGHKYDASKMPVSEEKLKALRKEFLFWYPIDMRVSGKDLVTNHLTYLLFIHTAIWKDQPQFWPKSVRANGHLLINNEKMSKSTGNFLTLTESIERFSADGMRFSLADAGDGVEDANFVFTMSDAAILRLYNMLEWIQEMISLRKDKSFRKTNANRFCDKVFANEMNKLVNETAQHYEKTNFKEALLSGFFQYQAARDQYRDVCGGDLEMNEDLVFRFIETQALILSPICPHIGEQIWELLGKEKMIVNELWPKTEPVDEQVLKEWAFFEEAVRGFRLKLIAYMNPKKKGVPLPEAPTIATIYVAKEYPGWQRSVLEILNQQYQANNNQLPDNKIISGIIAKDEALKKHGKKTMPFVQMMRELFEKKGVSAFAIQSPFDQAHVIQQNIDYLLNSLDLDKILIQHTDEEGLDPTIVEAVCPGSPLIVYIADPEGVTVEARNAEICNGLFSTLVRVTEDETVTGLIRKLRRANRAIKPRFDIKLYRFTDQELGDRSMGDCRSPYNGKDLISENAIFSIDIPARCAYIKIDGQKIPIGRSIVYQACQNECA</sequence>
<dbReference type="GO" id="GO:0005524">
    <property type="term" value="F:ATP binding"/>
    <property type="evidence" value="ECO:0007669"/>
    <property type="project" value="UniProtKB-KW"/>
</dbReference>
<evidence type="ECO:0000259" key="12">
    <source>
        <dbReference type="Pfam" id="PF00133"/>
    </source>
</evidence>
<keyword evidence="11" id="KW-0175">Coiled coil</keyword>
<dbReference type="EC" id="6.1.1.4" evidence="2"/>
<keyword evidence="3 10" id="KW-0436">Ligase</keyword>
<dbReference type="FunFam" id="1.10.730.10:FF:000020">
    <property type="entry name" value="Leucine--tRNA ligase cytoplasmic"/>
    <property type="match status" value="1"/>
</dbReference>
<dbReference type="Pfam" id="PF22947">
    <property type="entry name" value="ULD_3"/>
    <property type="match status" value="1"/>
</dbReference>
<dbReference type="InterPro" id="IPR001412">
    <property type="entry name" value="aa-tRNA-synth_I_CS"/>
</dbReference>
<proteinExistence type="inferred from homology"/>
<comment type="catalytic activity">
    <reaction evidence="9">
        <text>tRNA(Leu) + L-leucine + ATP = L-leucyl-tRNA(Leu) + AMP + diphosphate</text>
        <dbReference type="Rhea" id="RHEA:11688"/>
        <dbReference type="Rhea" id="RHEA-COMP:9613"/>
        <dbReference type="Rhea" id="RHEA-COMP:9622"/>
        <dbReference type="ChEBI" id="CHEBI:30616"/>
        <dbReference type="ChEBI" id="CHEBI:33019"/>
        <dbReference type="ChEBI" id="CHEBI:57427"/>
        <dbReference type="ChEBI" id="CHEBI:78442"/>
        <dbReference type="ChEBI" id="CHEBI:78494"/>
        <dbReference type="ChEBI" id="CHEBI:456215"/>
        <dbReference type="EC" id="6.1.1.4"/>
    </reaction>
</comment>
<organism evidence="16 17">
    <name type="scientific">Mesorhabditis belari</name>
    <dbReference type="NCBI Taxonomy" id="2138241"/>
    <lineage>
        <taxon>Eukaryota</taxon>
        <taxon>Metazoa</taxon>
        <taxon>Ecdysozoa</taxon>
        <taxon>Nematoda</taxon>
        <taxon>Chromadorea</taxon>
        <taxon>Rhabditida</taxon>
        <taxon>Rhabditina</taxon>
        <taxon>Rhabditomorpha</taxon>
        <taxon>Rhabditoidea</taxon>
        <taxon>Rhabditidae</taxon>
        <taxon>Mesorhabditinae</taxon>
        <taxon>Mesorhabditis</taxon>
    </lineage>
</organism>
<feature type="domain" description="Aminoacyl-tRNA synthetase class Ia" evidence="12">
    <location>
        <begin position="21"/>
        <end position="101"/>
    </location>
</feature>
<dbReference type="PANTHER" id="PTHR45794:SF1">
    <property type="entry name" value="LEUCINE--TRNA LIGASE, CYTOPLASMIC"/>
    <property type="match status" value="1"/>
</dbReference>
<feature type="domain" description="Aminoacyl-tRNA synthetase class Ia" evidence="12">
    <location>
        <begin position="186"/>
        <end position="755"/>
    </location>
</feature>
<evidence type="ECO:0000256" key="6">
    <source>
        <dbReference type="ARBA" id="ARBA00022917"/>
    </source>
</evidence>
<comment type="similarity">
    <text evidence="1 10">Belongs to the class-I aminoacyl-tRNA synthetase family.</text>
</comment>
<evidence type="ECO:0000259" key="14">
    <source>
        <dbReference type="Pfam" id="PF22947"/>
    </source>
</evidence>
<evidence type="ECO:0000256" key="2">
    <source>
        <dbReference type="ARBA" id="ARBA00013164"/>
    </source>
</evidence>
<dbReference type="CDD" id="cd07959">
    <property type="entry name" value="Anticodon_Ia_Leu_AEc"/>
    <property type="match status" value="1"/>
</dbReference>
<dbReference type="Gene3D" id="3.40.50.620">
    <property type="entry name" value="HUPs"/>
    <property type="match status" value="1"/>
</dbReference>
<dbReference type="InterPro" id="IPR054509">
    <property type="entry name" value="LARS1_ULD"/>
</dbReference>
<dbReference type="WBParaSite" id="MBELARI_LOCUS10272">
    <property type="protein sequence ID" value="MBELARI_LOCUS10272"/>
    <property type="gene ID" value="MBELARI_LOCUS10272"/>
</dbReference>
<dbReference type="FunFam" id="3.40.50.620:FF:000326">
    <property type="entry name" value="Leucine--tRNA ligase, cytoplasmic"/>
    <property type="match status" value="1"/>
</dbReference>
<dbReference type="GO" id="GO:0002161">
    <property type="term" value="F:aminoacyl-tRNA deacylase activity"/>
    <property type="evidence" value="ECO:0007669"/>
    <property type="project" value="InterPro"/>
</dbReference>
<dbReference type="SUPFAM" id="SSF52374">
    <property type="entry name" value="Nucleotidylyl transferase"/>
    <property type="match status" value="1"/>
</dbReference>
<keyword evidence="16" id="KW-1185">Reference proteome</keyword>
<dbReference type="InterPro" id="IPR014729">
    <property type="entry name" value="Rossmann-like_a/b/a_fold"/>
</dbReference>
<dbReference type="InterPro" id="IPR004493">
    <property type="entry name" value="Leu-tRNA-synth_Ia_arc/euk"/>
</dbReference>
<keyword evidence="7 10" id="KW-0030">Aminoacyl-tRNA synthetase</keyword>
<dbReference type="InterPro" id="IPR009008">
    <property type="entry name" value="Val/Leu/Ile-tRNA-synth_edit"/>
</dbReference>
<evidence type="ECO:0000259" key="13">
    <source>
        <dbReference type="Pfam" id="PF08264"/>
    </source>
</evidence>
<dbReference type="PANTHER" id="PTHR45794">
    <property type="entry name" value="LEUCYL-TRNA SYNTHETASE"/>
    <property type="match status" value="1"/>
</dbReference>
<accession>A0AAF3J1G3</accession>
<evidence type="ECO:0000256" key="10">
    <source>
        <dbReference type="RuleBase" id="RU363035"/>
    </source>
</evidence>
<evidence type="ECO:0000256" key="11">
    <source>
        <dbReference type="SAM" id="Coils"/>
    </source>
</evidence>
<dbReference type="GO" id="GO:0004823">
    <property type="term" value="F:leucine-tRNA ligase activity"/>
    <property type="evidence" value="ECO:0007669"/>
    <property type="project" value="UniProtKB-EC"/>
</dbReference>
<dbReference type="Pfam" id="PF00133">
    <property type="entry name" value="tRNA-synt_1"/>
    <property type="match status" value="2"/>
</dbReference>
<feature type="domain" description="Leucine--tRNA ligase RagD-binding" evidence="15">
    <location>
        <begin position="942"/>
        <end position="1013"/>
    </location>
</feature>
<protein>
    <recommendedName>
        <fullName evidence="2">leucine--tRNA ligase</fullName>
        <ecNumber evidence="2">6.1.1.4</ecNumber>
    </recommendedName>
    <alternativeName>
        <fullName evidence="8">Leucyl-tRNA synthetase</fullName>
    </alternativeName>
</protein>
<keyword evidence="5 10" id="KW-0067">ATP-binding</keyword>
<dbReference type="InterPro" id="IPR013155">
    <property type="entry name" value="M/V/L/I-tRNA-synth_anticd-bd"/>
</dbReference>
<dbReference type="PROSITE" id="PS00178">
    <property type="entry name" value="AA_TRNA_LIGASE_I"/>
    <property type="match status" value="1"/>
</dbReference>
<dbReference type="Pfam" id="PF24810">
    <property type="entry name" value="RBD_LARS1"/>
    <property type="match status" value="1"/>
</dbReference>
<dbReference type="GO" id="GO:0006429">
    <property type="term" value="P:leucyl-tRNA aminoacylation"/>
    <property type="evidence" value="ECO:0007669"/>
    <property type="project" value="InterPro"/>
</dbReference>